<dbReference type="RefSeq" id="WP_067554129.1">
    <property type="nucleotide sequence ID" value="NZ_CP016895.1"/>
</dbReference>
<name>A0A1B2LZ04_9GAMM</name>
<dbReference type="KEGG" id="ala:BFG52_07370"/>
<gene>
    <name evidence="1" type="ORF">BFG52_07370</name>
</gene>
<dbReference type="AlphaFoldDB" id="A0A1B2LZ04"/>
<reference evidence="1 2" key="1">
    <citation type="submission" date="2016-08" db="EMBL/GenBank/DDBJ databases">
        <authorList>
            <person name="Seilhamer J.J."/>
        </authorList>
    </citation>
    <scope>NUCLEOTIDE SEQUENCE [LARGE SCALE GENOMIC DNA]</scope>
    <source>
        <strain evidence="1 2">BRTC-1</strain>
    </source>
</reference>
<organism evidence="1 2">
    <name type="scientific">Acinetobacter larvae</name>
    <dbReference type="NCBI Taxonomy" id="1789224"/>
    <lineage>
        <taxon>Bacteria</taxon>
        <taxon>Pseudomonadati</taxon>
        <taxon>Pseudomonadota</taxon>
        <taxon>Gammaproteobacteria</taxon>
        <taxon>Moraxellales</taxon>
        <taxon>Moraxellaceae</taxon>
        <taxon>Acinetobacter</taxon>
    </lineage>
</organism>
<accession>A0A1B2LZ04</accession>
<dbReference type="STRING" id="1789224.BFG52_07370"/>
<dbReference type="Proteomes" id="UP000093391">
    <property type="component" value="Chromosome"/>
</dbReference>
<sequence length="100" mass="11127">MIATLNKSKTALTINRQEFKMALAKMGDGIDKQIAALKRAKQSYDAAEMANEVIAEANIFEAIIEGFNEAEGTSLKLADITNREAVQGWIDEFLEKYAER</sequence>
<proteinExistence type="predicted"/>
<evidence type="ECO:0008006" key="3">
    <source>
        <dbReference type="Google" id="ProtNLM"/>
    </source>
</evidence>
<keyword evidence="2" id="KW-1185">Reference proteome</keyword>
<dbReference type="OrthoDB" id="6707141at2"/>
<evidence type="ECO:0000313" key="2">
    <source>
        <dbReference type="Proteomes" id="UP000093391"/>
    </source>
</evidence>
<dbReference type="EMBL" id="CP016895">
    <property type="protein sequence ID" value="AOA58188.1"/>
    <property type="molecule type" value="Genomic_DNA"/>
</dbReference>
<protein>
    <recommendedName>
        <fullName evidence="3">Phage protein</fullName>
    </recommendedName>
</protein>
<evidence type="ECO:0000313" key="1">
    <source>
        <dbReference type="EMBL" id="AOA58188.1"/>
    </source>
</evidence>